<keyword evidence="2" id="KW-1185">Reference proteome</keyword>
<comment type="caution">
    <text evidence="1">The sequence shown here is derived from an EMBL/GenBank/DDBJ whole genome shotgun (WGS) entry which is preliminary data.</text>
</comment>
<sequence>MDISRLAPAYHSDGPFATVLLDVGRGTETGAQEQEIRVRDAESELARIGAPGDVRDLVGKRLAERAQMPSPVSRAVVANRDGVVFEDIANQQVAQAVAWGPLPDLAGCGFSWSIAASGSRWCWSITPAGRSRCSGRTSRSRRAR</sequence>
<evidence type="ECO:0000313" key="1">
    <source>
        <dbReference type="EMBL" id="GAA1566647.1"/>
    </source>
</evidence>
<evidence type="ECO:0000313" key="2">
    <source>
        <dbReference type="Proteomes" id="UP001500190"/>
    </source>
</evidence>
<gene>
    <name evidence="1" type="ORF">GCM10009742_05130</name>
</gene>
<proteinExistence type="predicted"/>
<organism evidence="1 2">
    <name type="scientific">Kribbella karoonensis</name>
    <dbReference type="NCBI Taxonomy" id="324851"/>
    <lineage>
        <taxon>Bacteria</taxon>
        <taxon>Bacillati</taxon>
        <taxon>Actinomycetota</taxon>
        <taxon>Actinomycetes</taxon>
        <taxon>Propionibacteriales</taxon>
        <taxon>Kribbellaceae</taxon>
        <taxon>Kribbella</taxon>
    </lineage>
</organism>
<protein>
    <submittedName>
        <fullName evidence="1">Uncharacterized protein</fullName>
    </submittedName>
</protein>
<reference evidence="2" key="1">
    <citation type="journal article" date="2019" name="Int. J. Syst. Evol. Microbiol.">
        <title>The Global Catalogue of Microorganisms (GCM) 10K type strain sequencing project: providing services to taxonomists for standard genome sequencing and annotation.</title>
        <authorList>
            <consortium name="The Broad Institute Genomics Platform"/>
            <consortium name="The Broad Institute Genome Sequencing Center for Infectious Disease"/>
            <person name="Wu L."/>
            <person name="Ma J."/>
        </authorList>
    </citation>
    <scope>NUCLEOTIDE SEQUENCE [LARGE SCALE GENOMIC DNA]</scope>
    <source>
        <strain evidence="2">JCM 14304</strain>
    </source>
</reference>
<accession>A0ABP4NS17</accession>
<dbReference type="EMBL" id="BAAAND010000001">
    <property type="protein sequence ID" value="GAA1566647.1"/>
    <property type="molecule type" value="Genomic_DNA"/>
</dbReference>
<dbReference type="Proteomes" id="UP001500190">
    <property type="component" value="Unassembled WGS sequence"/>
</dbReference>
<name>A0ABP4NS17_9ACTN</name>